<gene>
    <name evidence="2" type="ORF">SAMN03080617_00112</name>
</gene>
<dbReference type="AlphaFoldDB" id="A0A1G5UW01"/>
<dbReference type="InterPro" id="IPR007372">
    <property type="entry name" value="Lipid/polyisoprenoid-bd_YceI"/>
</dbReference>
<dbReference type="Proteomes" id="UP000198756">
    <property type="component" value="Unassembled WGS sequence"/>
</dbReference>
<evidence type="ECO:0000313" key="3">
    <source>
        <dbReference type="Proteomes" id="UP000198756"/>
    </source>
</evidence>
<keyword evidence="3" id="KW-1185">Reference proteome</keyword>
<name>A0A1G5UW01_9BACT</name>
<accession>A0A1G5UW01</accession>
<dbReference type="Gene3D" id="2.40.128.110">
    <property type="entry name" value="Lipid/polyisoprenoid-binding, YceI-like"/>
    <property type="match status" value="1"/>
</dbReference>
<evidence type="ECO:0000313" key="2">
    <source>
        <dbReference type="EMBL" id="SDA37821.1"/>
    </source>
</evidence>
<dbReference type="EMBL" id="FMXE01000002">
    <property type="protein sequence ID" value="SDA37821.1"/>
    <property type="molecule type" value="Genomic_DNA"/>
</dbReference>
<dbReference type="InterPro" id="IPR036761">
    <property type="entry name" value="TTHA0802/YceI-like_sf"/>
</dbReference>
<reference evidence="3" key="1">
    <citation type="submission" date="2016-10" db="EMBL/GenBank/DDBJ databases">
        <authorList>
            <person name="Varghese N."/>
            <person name="Submissions S."/>
        </authorList>
    </citation>
    <scope>NUCLEOTIDE SEQUENCE [LARGE SCALE GENOMIC DNA]</scope>
    <source>
        <strain evidence="3">DSM 22703</strain>
    </source>
</reference>
<dbReference type="STRING" id="279824.SAMN03080617_00112"/>
<protein>
    <submittedName>
        <fullName evidence="2">YceI-like domain-containing protein</fullName>
    </submittedName>
</protein>
<dbReference type="RefSeq" id="WP_175454132.1">
    <property type="nucleotide sequence ID" value="NZ_FMXE01000002.1"/>
</dbReference>
<sequence length="96" mass="11156">MDNFPTSEFEITEVKTHSIENLEVSGNLTIRGITKNITFPAVQKGDFIVAKFLLDRFEWNIAYEGSWTDRTLVDRDIQFRIELMLVNAKSSEEVVW</sequence>
<dbReference type="SUPFAM" id="SSF101874">
    <property type="entry name" value="YceI-like"/>
    <property type="match status" value="1"/>
</dbReference>
<dbReference type="Pfam" id="PF04264">
    <property type="entry name" value="YceI"/>
    <property type="match status" value="1"/>
</dbReference>
<proteinExistence type="predicted"/>
<feature type="domain" description="Lipid/polyisoprenoid-binding YceI-like" evidence="1">
    <location>
        <begin position="2"/>
        <end position="83"/>
    </location>
</feature>
<organism evidence="2 3">
    <name type="scientific">Algoriphagus alkaliphilus</name>
    <dbReference type="NCBI Taxonomy" id="279824"/>
    <lineage>
        <taxon>Bacteria</taxon>
        <taxon>Pseudomonadati</taxon>
        <taxon>Bacteroidota</taxon>
        <taxon>Cytophagia</taxon>
        <taxon>Cytophagales</taxon>
        <taxon>Cyclobacteriaceae</taxon>
        <taxon>Algoriphagus</taxon>
    </lineage>
</organism>
<evidence type="ECO:0000259" key="1">
    <source>
        <dbReference type="Pfam" id="PF04264"/>
    </source>
</evidence>